<accession>A0A372ITA4</accession>
<dbReference type="SUPFAM" id="SSF109998">
    <property type="entry name" value="Triger factor/SurA peptide-binding domain-like"/>
    <property type="match status" value="1"/>
</dbReference>
<gene>
    <name evidence="8" type="ORF">D0Y96_00920</name>
</gene>
<dbReference type="RefSeq" id="WP_117297339.1">
    <property type="nucleotide sequence ID" value="NZ_QVQT02000001.1"/>
</dbReference>
<dbReference type="InterPro" id="IPR012336">
    <property type="entry name" value="Thioredoxin-like_fold"/>
</dbReference>
<keyword evidence="4" id="KW-1015">Disulfide bond</keyword>
<evidence type="ECO:0000313" key="8">
    <source>
        <dbReference type="EMBL" id="RFU18172.1"/>
    </source>
</evidence>
<comment type="similarity">
    <text evidence="1">Belongs to the thioredoxin family. DsbA subfamily.</text>
</comment>
<keyword evidence="6" id="KW-0175">Coiled coil</keyword>
<keyword evidence="5" id="KW-0676">Redox-active center</keyword>
<evidence type="ECO:0000256" key="2">
    <source>
        <dbReference type="ARBA" id="ARBA00022729"/>
    </source>
</evidence>
<comment type="caution">
    <text evidence="8">The sequence shown here is derived from an EMBL/GenBank/DDBJ whole genome shotgun (WGS) entry which is preliminary data.</text>
</comment>
<feature type="coiled-coil region" evidence="6">
    <location>
        <begin position="123"/>
        <end position="157"/>
    </location>
</feature>
<keyword evidence="3" id="KW-0560">Oxidoreductase</keyword>
<proteinExistence type="inferred from homology"/>
<keyword evidence="9" id="KW-1185">Reference proteome</keyword>
<protein>
    <recommendedName>
        <fullName evidence="7">Thioredoxin domain-containing protein</fullName>
    </recommendedName>
</protein>
<dbReference type="Gene3D" id="3.40.30.10">
    <property type="entry name" value="Glutaredoxin"/>
    <property type="match status" value="1"/>
</dbReference>
<dbReference type="SUPFAM" id="SSF52833">
    <property type="entry name" value="Thioredoxin-like"/>
    <property type="match status" value="1"/>
</dbReference>
<dbReference type="OrthoDB" id="117402at2"/>
<dbReference type="PANTHER" id="PTHR13887">
    <property type="entry name" value="GLUTATHIONE S-TRANSFERASE KAPPA"/>
    <property type="match status" value="1"/>
</dbReference>
<evidence type="ECO:0000256" key="1">
    <source>
        <dbReference type="ARBA" id="ARBA00005791"/>
    </source>
</evidence>
<evidence type="ECO:0000313" key="9">
    <source>
        <dbReference type="Proteomes" id="UP000264702"/>
    </source>
</evidence>
<dbReference type="InterPro" id="IPR013766">
    <property type="entry name" value="Thioredoxin_domain"/>
</dbReference>
<dbReference type="EMBL" id="QVQT01000001">
    <property type="protein sequence ID" value="RFU18172.1"/>
    <property type="molecule type" value="Genomic_DNA"/>
</dbReference>
<dbReference type="InterPro" id="IPR036249">
    <property type="entry name" value="Thioredoxin-like_sf"/>
</dbReference>
<dbReference type="PANTHER" id="PTHR13887:SF14">
    <property type="entry name" value="DISULFIDE BOND FORMATION PROTEIN D"/>
    <property type="match status" value="1"/>
</dbReference>
<dbReference type="InterPro" id="IPR027304">
    <property type="entry name" value="Trigger_fact/SurA_dom_sf"/>
</dbReference>
<evidence type="ECO:0000259" key="7">
    <source>
        <dbReference type="PROSITE" id="PS51352"/>
    </source>
</evidence>
<name>A0A372ITA4_9BACT</name>
<dbReference type="Pfam" id="PF13462">
    <property type="entry name" value="Thioredoxin_4"/>
    <property type="match status" value="1"/>
</dbReference>
<organism evidence="8 9">
    <name type="scientific">Paracidobacterium acidisoli</name>
    <dbReference type="NCBI Taxonomy" id="2303751"/>
    <lineage>
        <taxon>Bacteria</taxon>
        <taxon>Pseudomonadati</taxon>
        <taxon>Acidobacteriota</taxon>
        <taxon>Terriglobia</taxon>
        <taxon>Terriglobales</taxon>
        <taxon>Acidobacteriaceae</taxon>
        <taxon>Paracidobacterium</taxon>
    </lineage>
</organism>
<evidence type="ECO:0000256" key="5">
    <source>
        <dbReference type="ARBA" id="ARBA00023284"/>
    </source>
</evidence>
<feature type="domain" description="Thioredoxin" evidence="7">
    <location>
        <begin position="159"/>
        <end position="332"/>
    </location>
</feature>
<dbReference type="Gene3D" id="1.10.4030.10">
    <property type="entry name" value="Porin chaperone SurA, peptide-binding domain"/>
    <property type="match status" value="1"/>
</dbReference>
<dbReference type="GO" id="GO:0016491">
    <property type="term" value="F:oxidoreductase activity"/>
    <property type="evidence" value="ECO:0007669"/>
    <property type="project" value="UniProtKB-KW"/>
</dbReference>
<keyword evidence="2" id="KW-0732">Signal</keyword>
<dbReference type="AlphaFoldDB" id="A0A372ITA4"/>
<dbReference type="Proteomes" id="UP000264702">
    <property type="component" value="Unassembled WGS sequence"/>
</dbReference>
<dbReference type="PROSITE" id="PS51352">
    <property type="entry name" value="THIOREDOXIN_2"/>
    <property type="match status" value="1"/>
</dbReference>
<evidence type="ECO:0000256" key="3">
    <source>
        <dbReference type="ARBA" id="ARBA00023002"/>
    </source>
</evidence>
<evidence type="ECO:0000256" key="4">
    <source>
        <dbReference type="ARBA" id="ARBA00023157"/>
    </source>
</evidence>
<sequence>MNTVRIASSLLLAASLTATITCHGQTRPEASQVVARVGGSNLTVADLQQQEGGKLLQAGYQYYLNERKALEELIDNRLLEDEARKRNISLDELMNTVVYKDVKDPTEDQLEVYYEGLETQDPYQAVREEVLQHLRELRRTKARAAFIENLRKEAKINVLLMPPSADVDTAKAYARGAQNAPVVLVEFADYECPYCQKVNPQIQQLKKEYGDNLTLIFKDFPLPMHHSAEKAAEASRCAGEQGKFWEYHDVLFYSHLLDVDALKEHARVLKLDGDRFDTCLDSGKEAPEIKKDLDEAKSLGLTGTPSFFVNGHFFSGVIDYAALKDIVNQQMNAAAVMHREPQISQK</sequence>
<reference evidence="8 9" key="1">
    <citation type="submission" date="2018-08" db="EMBL/GenBank/DDBJ databases">
        <title>Acidipila sp. 4G-K13, an acidobacterium isolated from forest soil.</title>
        <authorList>
            <person name="Gao Z.-H."/>
            <person name="Qiu L.-H."/>
        </authorList>
    </citation>
    <scope>NUCLEOTIDE SEQUENCE [LARGE SCALE GENOMIC DNA]</scope>
    <source>
        <strain evidence="8 9">4G-K13</strain>
    </source>
</reference>
<evidence type="ECO:0000256" key="6">
    <source>
        <dbReference type="SAM" id="Coils"/>
    </source>
</evidence>